<protein>
    <submittedName>
        <fullName evidence="2">Uncharacterized protein</fullName>
    </submittedName>
</protein>
<evidence type="ECO:0000313" key="2">
    <source>
        <dbReference type="EMBL" id="CAB0607553.1"/>
    </source>
</evidence>
<evidence type="ECO:0000313" key="3">
    <source>
        <dbReference type="Proteomes" id="UP000480222"/>
    </source>
</evidence>
<dbReference type="EMBL" id="CADDAV010000020">
    <property type="protein sequence ID" value="CAB0607553.1"/>
    <property type="molecule type" value="Genomic_DNA"/>
</dbReference>
<feature type="transmembrane region" description="Helical" evidence="1">
    <location>
        <begin position="47"/>
        <end position="69"/>
    </location>
</feature>
<evidence type="ECO:0000256" key="1">
    <source>
        <dbReference type="SAM" id="Phobius"/>
    </source>
</evidence>
<accession>A0A679LV79</accession>
<dbReference type="KEGG" id="cdip:ERS451417_01389"/>
<keyword evidence="1" id="KW-1133">Transmembrane helix</keyword>
<keyword evidence="1" id="KW-0812">Transmembrane</keyword>
<dbReference type="Proteomes" id="UP000480222">
    <property type="component" value="Unassembled WGS sequence"/>
</dbReference>
<proteinExistence type="predicted"/>
<comment type="caution">
    <text evidence="2">The sequence shown here is derived from an EMBL/GenBank/DDBJ whole genome shotgun (WGS) entry which is preliminary data.</text>
</comment>
<reference evidence="2 3" key="1">
    <citation type="submission" date="2020-02" db="EMBL/GenBank/DDBJ databases">
        <authorList>
            <person name="Brisse S."/>
        </authorList>
    </citation>
    <scope>NUCLEOTIDE SEQUENCE [LARGE SCALE GENOMIC DNA]</scope>
    <source>
        <strain evidence="2">CIP107547</strain>
    </source>
</reference>
<dbReference type="AlphaFoldDB" id="A0A679LV79"/>
<gene>
    <name evidence="2" type="ORF">CIP107547_01575</name>
</gene>
<sequence>MRLQRKSREPPASSFLPLLPPVLMNMETSSAAKNRNRNAPAHVTHGIPGLNGIATAVMANYTIALYTWFDVESLSIGRRPFQLTGNHGDHCASCSLAG</sequence>
<keyword evidence="1" id="KW-0472">Membrane</keyword>
<name>A0A679LV79_CORDP</name>
<organism evidence="2 3">
    <name type="scientific">Corynebacterium diphtheriae</name>
    <dbReference type="NCBI Taxonomy" id="1717"/>
    <lineage>
        <taxon>Bacteria</taxon>
        <taxon>Bacillati</taxon>
        <taxon>Actinomycetota</taxon>
        <taxon>Actinomycetes</taxon>
        <taxon>Mycobacteriales</taxon>
        <taxon>Corynebacteriaceae</taxon>
        <taxon>Corynebacterium</taxon>
    </lineage>
</organism>